<keyword evidence="2" id="KW-0472">Membrane</keyword>
<name>G0R3X6_ICHMU</name>
<accession>G0R3X6</accession>
<sequence>QMIQIQTSKQIQDKKNMNEKQHQHRLLVGQNSFNKNAYQYEKVELKMHQSDQYNKIQTSAFNNEFQIKKTLQKEEQNNYNPINNFISQLEKYQQQNDLQRLPPLDKQQQLKQKTKRGSEILVRESQAYEKQVYKQQLNKIIQNSKLSEYKNLKQNIFNIKSINNQKNSSQSLHPKKISVETQQKSSFEELENDYENKQSLSQQINQKELVKFNQYCPTFNVVSNKQLKSTTDYNKNAKSQLLITQQKKENIEKQINSTKLQSQKNPSFDIQDLQLNDSLYLGSYKDQMGKVKQFQISTLIKTRAGQYSPHEKKINQDSSINILKKHNDQQIGFFGVLDGHEQNGGRVELQTDENGQNEGIYRVWNKNMTYPGLAMSRSLGDKAGREVGVISEPEIVKFDIGEDDKFIVIASDGVWEFLSNDEVCKIVQSYYKTNNINGAAESIIKQSVKLWQENDDTIDDITCIILFIKNNDEQKINKK</sequence>
<evidence type="ECO:0000313" key="4">
    <source>
        <dbReference type="EMBL" id="EGR27828.1"/>
    </source>
</evidence>
<dbReference type="InterPro" id="IPR001932">
    <property type="entry name" value="PPM-type_phosphatase-like_dom"/>
</dbReference>
<dbReference type="Pfam" id="PF00481">
    <property type="entry name" value="PP2C"/>
    <property type="match status" value="1"/>
</dbReference>
<dbReference type="PROSITE" id="PS51746">
    <property type="entry name" value="PPM_2"/>
    <property type="match status" value="1"/>
</dbReference>
<dbReference type="GeneID" id="14903903"/>
<dbReference type="GO" id="GO:0004722">
    <property type="term" value="F:protein serine/threonine phosphatase activity"/>
    <property type="evidence" value="ECO:0007669"/>
    <property type="project" value="UniProtKB-EC"/>
</dbReference>
<dbReference type="Proteomes" id="UP000008983">
    <property type="component" value="Unassembled WGS sequence"/>
</dbReference>
<dbReference type="EC" id="3.6.3.14" evidence="4"/>
<dbReference type="Gene3D" id="3.60.40.10">
    <property type="entry name" value="PPM-type phosphatase domain"/>
    <property type="match status" value="1"/>
</dbReference>
<gene>
    <name evidence="4" type="ORF">IMG5_188240</name>
</gene>
<organism evidence="4 5">
    <name type="scientific">Ichthyophthirius multifiliis</name>
    <name type="common">White spot disease agent</name>
    <name type="synonym">Ich</name>
    <dbReference type="NCBI Taxonomy" id="5932"/>
    <lineage>
        <taxon>Eukaryota</taxon>
        <taxon>Sar</taxon>
        <taxon>Alveolata</taxon>
        <taxon>Ciliophora</taxon>
        <taxon>Intramacronucleata</taxon>
        <taxon>Oligohymenophorea</taxon>
        <taxon>Hymenostomatida</taxon>
        <taxon>Ophryoglenina</taxon>
        <taxon>Ichthyophthirius</taxon>
    </lineage>
</organism>
<comment type="subcellular location">
    <subcellularLocation>
        <location evidence="1">Membrane</location>
    </subcellularLocation>
</comment>
<dbReference type="OrthoDB" id="10264738at2759"/>
<keyword evidence="4" id="KW-0378">Hydrolase</keyword>
<evidence type="ECO:0000256" key="1">
    <source>
        <dbReference type="ARBA" id="ARBA00004370"/>
    </source>
</evidence>
<dbReference type="SMART" id="SM00332">
    <property type="entry name" value="PP2Cc"/>
    <property type="match status" value="1"/>
</dbReference>
<dbReference type="AlphaFoldDB" id="G0R3X6"/>
<evidence type="ECO:0000259" key="3">
    <source>
        <dbReference type="PROSITE" id="PS51746"/>
    </source>
</evidence>
<dbReference type="STRING" id="857967.G0R3X6"/>
<feature type="domain" description="PPM-type phosphatase" evidence="3">
    <location>
        <begin position="218"/>
        <end position="468"/>
    </location>
</feature>
<dbReference type="GO" id="GO:0016020">
    <property type="term" value="C:membrane"/>
    <property type="evidence" value="ECO:0007669"/>
    <property type="project" value="UniProtKB-SubCell"/>
</dbReference>
<dbReference type="RefSeq" id="XP_004027173.1">
    <property type="nucleotide sequence ID" value="XM_004027124.1"/>
</dbReference>
<dbReference type="InterPro" id="IPR015655">
    <property type="entry name" value="PP2C"/>
</dbReference>
<dbReference type="CDD" id="cd00143">
    <property type="entry name" value="PP2Cc"/>
    <property type="match status" value="1"/>
</dbReference>
<dbReference type="SUPFAM" id="SSF81606">
    <property type="entry name" value="PP2C-like"/>
    <property type="match status" value="1"/>
</dbReference>
<dbReference type="eggNOG" id="KOG0698">
    <property type="taxonomic scope" value="Eukaryota"/>
</dbReference>
<dbReference type="PANTHER" id="PTHR47992">
    <property type="entry name" value="PROTEIN PHOSPHATASE"/>
    <property type="match status" value="1"/>
</dbReference>
<dbReference type="InParanoid" id="G0R3X6"/>
<protein>
    <submittedName>
        <fullName evidence="4">Protein phosphatase 2c, putative</fullName>
        <ecNumber evidence="4">3.1.3.16</ecNumber>
        <ecNumber evidence="4">3.6.3.14</ecNumber>
    </submittedName>
</protein>
<keyword evidence="5" id="KW-1185">Reference proteome</keyword>
<proteinExistence type="predicted"/>
<dbReference type="InterPro" id="IPR036457">
    <property type="entry name" value="PPM-type-like_dom_sf"/>
</dbReference>
<dbReference type="EMBL" id="GL984317">
    <property type="protein sequence ID" value="EGR27828.1"/>
    <property type="molecule type" value="Genomic_DNA"/>
</dbReference>
<evidence type="ECO:0000256" key="2">
    <source>
        <dbReference type="ARBA" id="ARBA00023136"/>
    </source>
</evidence>
<feature type="non-terminal residue" evidence="4">
    <location>
        <position position="1"/>
    </location>
</feature>
<evidence type="ECO:0000313" key="5">
    <source>
        <dbReference type="Proteomes" id="UP000008983"/>
    </source>
</evidence>
<dbReference type="EC" id="3.1.3.16" evidence="4"/>
<reference evidence="4 5" key="1">
    <citation type="submission" date="2011-07" db="EMBL/GenBank/DDBJ databases">
        <authorList>
            <person name="Coyne R."/>
            <person name="Brami D."/>
            <person name="Johnson J."/>
            <person name="Hostetler J."/>
            <person name="Hannick L."/>
            <person name="Clark T."/>
            <person name="Cassidy-Hanley D."/>
            <person name="Inman J."/>
        </authorList>
    </citation>
    <scope>NUCLEOTIDE SEQUENCE [LARGE SCALE GENOMIC DNA]</scope>
    <source>
        <strain evidence="4 5">G5</strain>
    </source>
</reference>